<comment type="similarity">
    <text evidence="3">Belongs to the transferase hexapeptide repeat family.</text>
</comment>
<evidence type="ECO:0000313" key="4">
    <source>
        <dbReference type="EMBL" id="NIH93642.1"/>
    </source>
</evidence>
<sequence length="182" mass="19403">MKSKFDAIQHVVAELRESGDEAVSDVGVLLRALLTRPRRRLVLWIRLQEWLDATGKHSLARLVSARIYSRYGCMISPTARIGREIAFPHPVGIVIGDGAVVGDNCTIYQNVTLGRQSLGPGGYPTLGSRVVIFAGSQILGEIELADGVTVGALTLVTKSCLTPGSTLVGIPARALVAKKTEA</sequence>
<dbReference type="AlphaFoldDB" id="A0A7X5ZAJ6"/>
<dbReference type="InterPro" id="IPR045304">
    <property type="entry name" value="LbH_SAT"/>
</dbReference>
<dbReference type="Proteomes" id="UP000547444">
    <property type="component" value="Unassembled WGS sequence"/>
</dbReference>
<evidence type="ECO:0000256" key="3">
    <source>
        <dbReference type="PIRNR" id="PIRNR000441"/>
    </source>
</evidence>
<evidence type="ECO:0000256" key="2">
    <source>
        <dbReference type="ARBA" id="ARBA00023315"/>
    </source>
</evidence>
<accession>A0A7X5ZAJ6</accession>
<keyword evidence="1 3" id="KW-0808">Transferase</keyword>
<dbReference type="InterPro" id="IPR005881">
    <property type="entry name" value="Ser_O-AcTrfase"/>
</dbReference>
<gene>
    <name evidence="4" type="ORF">FHU31_000598</name>
</gene>
<comment type="catalytic activity">
    <reaction evidence="3">
        <text>L-serine + acetyl-CoA = O-acetyl-L-serine + CoA</text>
        <dbReference type="Rhea" id="RHEA:24560"/>
        <dbReference type="ChEBI" id="CHEBI:33384"/>
        <dbReference type="ChEBI" id="CHEBI:57287"/>
        <dbReference type="ChEBI" id="CHEBI:57288"/>
        <dbReference type="ChEBI" id="CHEBI:58340"/>
        <dbReference type="EC" id="2.3.1.30"/>
    </reaction>
</comment>
<name>A0A7X5ZAJ6_9MYCO</name>
<dbReference type="RefSeq" id="WP_167155732.1">
    <property type="nucleotide sequence ID" value="NZ_JAANOW010000001.1"/>
</dbReference>
<dbReference type="EMBL" id="JAANOW010000001">
    <property type="protein sequence ID" value="NIH93642.1"/>
    <property type="molecule type" value="Genomic_DNA"/>
</dbReference>
<evidence type="ECO:0000313" key="5">
    <source>
        <dbReference type="Proteomes" id="UP000547444"/>
    </source>
</evidence>
<keyword evidence="2 3" id="KW-0012">Acyltransferase</keyword>
<dbReference type="EC" id="2.3.1.30" evidence="3"/>
<organism evidence="4 5">
    <name type="scientific">Mycolicibacterium fluoranthenivorans</name>
    <dbReference type="NCBI Taxonomy" id="258505"/>
    <lineage>
        <taxon>Bacteria</taxon>
        <taxon>Bacillati</taxon>
        <taxon>Actinomycetota</taxon>
        <taxon>Actinomycetes</taxon>
        <taxon>Mycobacteriales</taxon>
        <taxon>Mycobacteriaceae</taxon>
        <taxon>Mycolicibacterium</taxon>
    </lineage>
</organism>
<evidence type="ECO:0000256" key="1">
    <source>
        <dbReference type="ARBA" id="ARBA00022679"/>
    </source>
</evidence>
<dbReference type="GO" id="GO:0009001">
    <property type="term" value="F:serine O-acetyltransferase activity"/>
    <property type="evidence" value="ECO:0007669"/>
    <property type="project" value="UniProtKB-EC"/>
</dbReference>
<dbReference type="GO" id="GO:0005737">
    <property type="term" value="C:cytoplasm"/>
    <property type="evidence" value="ECO:0007669"/>
    <property type="project" value="InterPro"/>
</dbReference>
<comment type="caution">
    <text evidence="4">The sequence shown here is derived from an EMBL/GenBank/DDBJ whole genome shotgun (WGS) entry which is preliminary data.</text>
</comment>
<reference evidence="4 5" key="1">
    <citation type="submission" date="2020-03" db="EMBL/GenBank/DDBJ databases">
        <title>Sequencing the genomes of 1000 actinobacteria strains.</title>
        <authorList>
            <person name="Klenk H.-P."/>
        </authorList>
    </citation>
    <scope>NUCLEOTIDE SEQUENCE [LARGE SCALE GENOMIC DNA]</scope>
    <source>
        <strain evidence="4 5">DSM 44556</strain>
    </source>
</reference>
<proteinExistence type="inferred from homology"/>
<dbReference type="GO" id="GO:0006535">
    <property type="term" value="P:cysteine biosynthetic process from serine"/>
    <property type="evidence" value="ECO:0007669"/>
    <property type="project" value="InterPro"/>
</dbReference>
<protein>
    <recommendedName>
        <fullName evidence="3">Serine acetyltransferase</fullName>
        <ecNumber evidence="3">2.3.1.30</ecNumber>
    </recommendedName>
</protein>
<dbReference type="CDD" id="cd03354">
    <property type="entry name" value="LbH_SAT"/>
    <property type="match status" value="1"/>
</dbReference>
<dbReference type="PANTHER" id="PTHR42811">
    <property type="entry name" value="SERINE ACETYLTRANSFERASE"/>
    <property type="match status" value="1"/>
</dbReference>
<dbReference type="SUPFAM" id="SSF51161">
    <property type="entry name" value="Trimeric LpxA-like enzymes"/>
    <property type="match status" value="1"/>
</dbReference>
<dbReference type="PIRSF" id="PIRSF000441">
    <property type="entry name" value="CysE"/>
    <property type="match status" value="1"/>
</dbReference>
<keyword evidence="5" id="KW-1185">Reference proteome</keyword>
<dbReference type="Gene3D" id="2.160.10.10">
    <property type="entry name" value="Hexapeptide repeat proteins"/>
    <property type="match status" value="1"/>
</dbReference>
<dbReference type="InterPro" id="IPR011004">
    <property type="entry name" value="Trimer_LpxA-like_sf"/>
</dbReference>